<evidence type="ECO:0000256" key="12">
    <source>
        <dbReference type="ARBA" id="ARBA00023125"/>
    </source>
</evidence>
<evidence type="ECO:0000256" key="5">
    <source>
        <dbReference type="ARBA" id="ARBA00022581"/>
    </source>
</evidence>
<dbReference type="GeneID" id="28544386"/>
<comment type="subcellular location">
    <subcellularLocation>
        <location evidence="15">Virion</location>
    </subcellularLocation>
    <subcellularLocation>
        <location evidence="15">Host nucleus</location>
    </subcellularLocation>
</comment>
<keyword evidence="12 15" id="KW-0238">DNA-binding</keyword>
<comment type="caution">
    <text evidence="15">Lacks conserved residue(s) required for the propagation of feature annotation.</text>
</comment>
<reference evidence="16 17" key="1">
    <citation type="submission" date="2016-01" db="EMBL/GenBank/DDBJ databases">
        <title>How many papillomavirus species can be undetected in fibropapillomas?</title>
        <authorList>
            <person name="Daudt C."/>
            <person name="Chaves da Silva F.R."/>
            <person name="Streck A.F."/>
            <person name="Weber M.N."/>
            <person name="Cibulski S.P."/>
            <person name="Canal C.W."/>
        </authorList>
    </citation>
    <scope>NUCLEOTIDE SEQUENCE [LARGE SCALE GENOMIC DNA]</scope>
</reference>
<accession>A0A1B2K260</accession>
<dbReference type="Pfam" id="PF00513">
    <property type="entry name" value="Late_protein_L2"/>
    <property type="match status" value="1"/>
</dbReference>
<proteinExistence type="inferred from homology"/>
<keyword evidence="8 15" id="KW-0426">Late protein</keyword>
<evidence type="ECO:0000256" key="14">
    <source>
        <dbReference type="ARBA" id="ARBA00023296"/>
    </source>
</evidence>
<dbReference type="GO" id="GO:0005198">
    <property type="term" value="F:structural molecule activity"/>
    <property type="evidence" value="ECO:0007669"/>
    <property type="project" value="UniProtKB-UniRule"/>
</dbReference>
<evidence type="ECO:0000256" key="9">
    <source>
        <dbReference type="ARBA" id="ARBA00022952"/>
    </source>
</evidence>
<dbReference type="GO" id="GO:0042025">
    <property type="term" value="C:host cell nucleus"/>
    <property type="evidence" value="ECO:0007669"/>
    <property type="project" value="UniProtKB-SubCell"/>
</dbReference>
<evidence type="ECO:0000256" key="3">
    <source>
        <dbReference type="ARBA" id="ARBA00022561"/>
    </source>
</evidence>
<dbReference type="KEGG" id="vg:28544386"/>
<keyword evidence="9 15" id="KW-1177">Microtubular inwards viral transport</keyword>
<gene>
    <name evidence="15 16" type="primary">L2</name>
</gene>
<keyword evidence="11 15" id="KW-1176">Cytoplasmic inwards viral transport</keyword>
<keyword evidence="4 15" id="KW-1048">Host nucleus</keyword>
<organism evidence="16 17">
    <name type="scientific">Bos taurus papillomavirus 17</name>
    <dbReference type="NCBI Taxonomy" id="1887215"/>
    <lineage>
        <taxon>Viruses</taxon>
        <taxon>Monodnaviria</taxon>
        <taxon>Shotokuvirae</taxon>
        <taxon>Cossaviricota</taxon>
        <taxon>Papovaviricetes</taxon>
        <taxon>Zurhausenvirales</taxon>
        <taxon>Papillomaviridae</taxon>
        <taxon>Firstpapillomavirinae</taxon>
        <taxon>Xipapillomavirus</taxon>
        <taxon>Xipapillomavirus 4</taxon>
    </lineage>
</organism>
<keyword evidence="7 15" id="KW-0946">Virion</keyword>
<evidence type="ECO:0000256" key="1">
    <source>
        <dbReference type="ARBA" id="ARBA00022524"/>
    </source>
</evidence>
<dbReference type="GO" id="GO:0019028">
    <property type="term" value="C:viral capsid"/>
    <property type="evidence" value="ECO:0007669"/>
    <property type="project" value="UniProtKB-UniRule"/>
</dbReference>
<keyword evidence="1 15" id="KW-1163">Viral penetration into host nucleus</keyword>
<evidence type="ECO:0000256" key="4">
    <source>
        <dbReference type="ARBA" id="ARBA00022562"/>
    </source>
</evidence>
<evidence type="ECO:0000256" key="2">
    <source>
        <dbReference type="ARBA" id="ARBA00022553"/>
    </source>
</evidence>
<evidence type="ECO:0000256" key="7">
    <source>
        <dbReference type="ARBA" id="ARBA00022844"/>
    </source>
</evidence>
<dbReference type="RefSeq" id="YP_009272591.1">
    <property type="nucleotide sequence ID" value="NC_030797.1"/>
</dbReference>
<evidence type="ECO:0000256" key="6">
    <source>
        <dbReference type="ARBA" id="ARBA00022812"/>
    </source>
</evidence>
<evidence type="ECO:0000313" key="17">
    <source>
        <dbReference type="Proteomes" id="UP000123590"/>
    </source>
</evidence>
<keyword evidence="17" id="KW-1185">Reference proteome</keyword>
<dbReference type="GO" id="GO:0075732">
    <property type="term" value="P:viral penetration into host nucleus"/>
    <property type="evidence" value="ECO:0007669"/>
    <property type="project" value="UniProtKB-KW"/>
</dbReference>
<keyword evidence="3 15" id="KW-0167">Capsid protein</keyword>
<protein>
    <recommendedName>
        <fullName evidence="15">Minor capsid protein L2</fullName>
    </recommendedName>
</protein>
<dbReference type="GO" id="GO:0075521">
    <property type="term" value="P:microtubule-dependent intracellular transport of viral material towards nucleus"/>
    <property type="evidence" value="ECO:0007669"/>
    <property type="project" value="UniProtKB-UniRule"/>
</dbReference>
<evidence type="ECO:0000313" key="16">
    <source>
        <dbReference type="EMBL" id="ANZ90242.1"/>
    </source>
</evidence>
<evidence type="ECO:0000256" key="13">
    <source>
        <dbReference type="ARBA" id="ARBA00023157"/>
    </source>
</evidence>
<name>A0A1B2K260_9PAPI</name>
<comment type="subunit">
    <text evidence="15">Interacts with major capsid protein L1. Interacts with E2; this interaction inhibits E2 transcriptional activity but not the DNA replication function E2. Interacts with host HSPA8; this interaction is required for L2 nuclear translocation. Interacts with host importins KPNB2 and KPNB3. Forms a complex with importin alpha2-beta1 heterodimers via interaction with the importin alpha2 adapter. Interacts with host DYNLT1; this interaction is essential for virus intracellular transport during entry. Interacts (via C-terminus) with host retromer subunits VPS35 AND VPS29.</text>
</comment>
<keyword evidence="2 15" id="KW-0597">Phosphoprotein</keyword>
<keyword evidence="14 15" id="KW-1160">Virus entry into host cell</keyword>
<sequence>MVRAARRKRASEDQLYKDCLEGRDCKPDVQNKYTQNTLADKFLKWISGVLFFGNLGIGTGKGTGGRLGYTPLGGSGVQKGLGPNVAKPTVIVDALPPPGATIDVLSPESSSIIPLLEDTLTEVPTTDISSNEVEVIAEIHPAPGPTGGSNGTVVGSSNSDIPLIEISPETTPVSRTRVTSTTHSNPTFNAIVSTSRLPGVSSVSDNVYVMHGVVGQTIGPTVVNNTFEEIPLTDFTPSRLPETSTPETSFGNEVRRIAKSYNIRNLYNRRLTQQVQVQDRRFFTRPEQLISWEFSNPAYDSATFDNEVTRIFEQDVDTVNIAPVQEFQDVVQLGRPFFSEVDGYLRYSRLGRRATIRTRSGATIGGAVHFYSDISPINPSEEIALHNLGQHTGESSLIQPLNDSTVIDETINAGVLFDPDMEVEDLEQNLLPDESLFDDYPEDFSRTKLQFSGSRRSTSMISYPGTIPPGSVGFLVPGAGTVIGPPEPTPFQPSPDLPDILPPYIIDFNDNSATFYLHPSLIRRKRRKRKRIFS</sequence>
<comment type="PTM">
    <text evidence="15">Highly phosphorylated.</text>
</comment>
<keyword evidence="10" id="KW-1039">Host endosome</keyword>
<comment type="similarity">
    <text evidence="15">Belongs to the papillomaviridae L2 protein family.</text>
</comment>
<keyword evidence="13 15" id="KW-1015">Disulfide bond</keyword>
<dbReference type="GO" id="GO:0043657">
    <property type="term" value="C:host cell"/>
    <property type="evidence" value="ECO:0007669"/>
    <property type="project" value="GOC"/>
</dbReference>
<feature type="disulfide bond" evidence="15">
    <location>
        <begin position="19"/>
        <end position="25"/>
    </location>
</feature>
<evidence type="ECO:0000256" key="8">
    <source>
        <dbReference type="ARBA" id="ARBA00022921"/>
    </source>
</evidence>
<comment type="function">
    <text evidence="15">Minor protein of the capsid that localizes along the inner surface of the virion, within the central cavities beneath the L1 pentamers. Plays a role in capsid stabilization through interaction with the major capsid protein L1. Once the virion enters the host cell, L2 escorts the genomic DNA into the nucleus by promoting escape from the endosomal compartments and traffic through the host Golgi network. Mechanistically, the C-terminus of L2 possesses a cell-penetrating peptide that protudes from the host endosome, interacts with host cytoplasmic retromer cargo and thereby mediates the capsid delivery to the host trans-Golgi network. Plays a role through its interaction with host dynein in the intracellular microtubule-dependent transport of viral capsid toward the nucleus. Mediates the viral genome import into the nucleus through binding to host importins. Once within the nucleus, L2 localizes viral genomes to host PML bodies in order to activate early gene expression for establishment of infection. Later on, promotes late gene expression by interacting with the viral E2 protein and by inhibiting its transcriptional activation functions. During virion assembly, encapsidates the genome by direct interaction with the viral DNA.</text>
</comment>
<dbReference type="HAMAP" id="MF_04003">
    <property type="entry name" value="PPV_L2"/>
    <property type="match status" value="1"/>
</dbReference>
<dbReference type="GO" id="GO:0003677">
    <property type="term" value="F:DNA binding"/>
    <property type="evidence" value="ECO:0007669"/>
    <property type="project" value="UniProtKB-UniRule"/>
</dbReference>
<dbReference type="InterPro" id="IPR000784">
    <property type="entry name" value="Late_L2"/>
</dbReference>
<dbReference type="GO" id="GO:0046718">
    <property type="term" value="P:symbiont entry into host cell"/>
    <property type="evidence" value="ECO:0007669"/>
    <property type="project" value="UniProtKB-KW"/>
</dbReference>
<dbReference type="Proteomes" id="UP000123590">
    <property type="component" value="Segment"/>
</dbReference>
<dbReference type="OrthoDB" id="8047at10239"/>
<evidence type="ECO:0000256" key="11">
    <source>
        <dbReference type="ARBA" id="ARBA00023120"/>
    </source>
</evidence>
<keyword evidence="6" id="KW-1040">Host Golgi apparatus</keyword>
<evidence type="ECO:0000256" key="15">
    <source>
        <dbReference type="HAMAP-Rule" id="MF_04003"/>
    </source>
</evidence>
<dbReference type="EMBL" id="KU519392">
    <property type="protein sequence ID" value="ANZ90242.1"/>
    <property type="molecule type" value="Genomic_DNA"/>
</dbReference>
<evidence type="ECO:0000256" key="10">
    <source>
        <dbReference type="ARBA" id="ARBA00023046"/>
    </source>
</evidence>
<keyword evidence="5 15" id="KW-0945">Host-virus interaction</keyword>